<evidence type="ECO:0000313" key="2">
    <source>
        <dbReference type="Proteomes" id="UP000238479"/>
    </source>
</evidence>
<sequence>MSKATTLESFGSIPQIRELQKPRVIKRTETIETELLLKQIIDNSTLFSFFFESVLCQENPIRIEAPRVLQYRELE</sequence>
<protein>
    <submittedName>
        <fullName evidence="1">Uncharacterized protein</fullName>
    </submittedName>
</protein>
<dbReference type="AlphaFoldDB" id="A0A2P6QNZ1"/>
<dbReference type="Proteomes" id="UP000238479">
    <property type="component" value="Chromosome 4"/>
</dbReference>
<gene>
    <name evidence="1" type="ORF">RchiOBHm_Chr4g0385571</name>
</gene>
<reference evidence="1 2" key="1">
    <citation type="journal article" date="2018" name="Nat. Genet.">
        <title>The Rosa genome provides new insights in the design of modern roses.</title>
        <authorList>
            <person name="Bendahmane M."/>
        </authorList>
    </citation>
    <scope>NUCLEOTIDE SEQUENCE [LARGE SCALE GENOMIC DNA]</scope>
    <source>
        <strain evidence="2">cv. Old Blush</strain>
    </source>
</reference>
<organism evidence="1 2">
    <name type="scientific">Rosa chinensis</name>
    <name type="common">China rose</name>
    <dbReference type="NCBI Taxonomy" id="74649"/>
    <lineage>
        <taxon>Eukaryota</taxon>
        <taxon>Viridiplantae</taxon>
        <taxon>Streptophyta</taxon>
        <taxon>Embryophyta</taxon>
        <taxon>Tracheophyta</taxon>
        <taxon>Spermatophyta</taxon>
        <taxon>Magnoliopsida</taxon>
        <taxon>eudicotyledons</taxon>
        <taxon>Gunneridae</taxon>
        <taxon>Pentapetalae</taxon>
        <taxon>rosids</taxon>
        <taxon>fabids</taxon>
        <taxon>Rosales</taxon>
        <taxon>Rosaceae</taxon>
        <taxon>Rosoideae</taxon>
        <taxon>Rosoideae incertae sedis</taxon>
        <taxon>Rosa</taxon>
    </lineage>
</organism>
<accession>A0A2P6QNZ1</accession>
<keyword evidence="2" id="KW-1185">Reference proteome</keyword>
<proteinExistence type="predicted"/>
<evidence type="ECO:0000313" key="1">
    <source>
        <dbReference type="EMBL" id="PRQ35902.1"/>
    </source>
</evidence>
<name>A0A2P6QNZ1_ROSCH</name>
<dbReference type="EMBL" id="PDCK01000042">
    <property type="protein sequence ID" value="PRQ35902.1"/>
    <property type="molecule type" value="Genomic_DNA"/>
</dbReference>
<dbReference type="Gramene" id="PRQ35902">
    <property type="protein sequence ID" value="PRQ35902"/>
    <property type="gene ID" value="RchiOBHm_Chr4g0385571"/>
</dbReference>
<comment type="caution">
    <text evidence="1">The sequence shown here is derived from an EMBL/GenBank/DDBJ whole genome shotgun (WGS) entry which is preliminary data.</text>
</comment>